<name>M0QH47_9ACTN</name>
<dbReference type="AlphaFoldDB" id="M0QH47"/>
<feature type="compositionally biased region" description="Basic and acidic residues" evidence="1">
    <location>
        <begin position="42"/>
        <end position="57"/>
    </location>
</feature>
<reference evidence="2 3" key="1">
    <citation type="submission" date="2013-01" db="EMBL/GenBank/DDBJ databases">
        <title>Whole genome shotgun sequence of Gordonia soli NBRC 108243.</title>
        <authorList>
            <person name="Isaki-Nakamura S."/>
            <person name="Hosoyama A."/>
            <person name="Tsuchikane K."/>
            <person name="Ando Y."/>
            <person name="Baba S."/>
            <person name="Ohji S."/>
            <person name="Hamada M."/>
            <person name="Tamura T."/>
            <person name="Yamazoe A."/>
            <person name="Yamazaki S."/>
            <person name="Fujita N."/>
        </authorList>
    </citation>
    <scope>NUCLEOTIDE SEQUENCE [LARGE SCALE GENOMIC DNA]</scope>
    <source>
        <strain evidence="2 3">NBRC 108243</strain>
    </source>
</reference>
<gene>
    <name evidence="2" type="ORF">GS4_04_00090</name>
</gene>
<accession>M0QH47</accession>
<feature type="compositionally biased region" description="Basic and acidic residues" evidence="1">
    <location>
        <begin position="1"/>
        <end position="12"/>
    </location>
</feature>
<feature type="region of interest" description="Disordered" evidence="1">
    <location>
        <begin position="1"/>
        <end position="72"/>
    </location>
</feature>
<dbReference type="EMBL" id="BANX01000004">
    <property type="protein sequence ID" value="GAC66752.1"/>
    <property type="molecule type" value="Genomic_DNA"/>
</dbReference>
<dbReference type="Proteomes" id="UP000011666">
    <property type="component" value="Unassembled WGS sequence"/>
</dbReference>
<keyword evidence="3" id="KW-1185">Reference proteome</keyword>
<comment type="caution">
    <text evidence="2">The sequence shown here is derived from an EMBL/GenBank/DDBJ whole genome shotgun (WGS) entry which is preliminary data.</text>
</comment>
<evidence type="ECO:0000313" key="2">
    <source>
        <dbReference type="EMBL" id="GAC66752.1"/>
    </source>
</evidence>
<organism evidence="2 3">
    <name type="scientific">Gordonia soli NBRC 108243</name>
    <dbReference type="NCBI Taxonomy" id="1223545"/>
    <lineage>
        <taxon>Bacteria</taxon>
        <taxon>Bacillati</taxon>
        <taxon>Actinomycetota</taxon>
        <taxon>Actinomycetes</taxon>
        <taxon>Mycobacteriales</taxon>
        <taxon>Gordoniaceae</taxon>
        <taxon>Gordonia</taxon>
    </lineage>
</organism>
<protein>
    <submittedName>
        <fullName evidence="2">Uncharacterized protein</fullName>
    </submittedName>
</protein>
<proteinExistence type="predicted"/>
<evidence type="ECO:0000313" key="3">
    <source>
        <dbReference type="Proteomes" id="UP000011666"/>
    </source>
</evidence>
<evidence type="ECO:0000256" key="1">
    <source>
        <dbReference type="SAM" id="MobiDB-lite"/>
    </source>
</evidence>
<sequence length="72" mass="8311">MGADGRGADRRGASPPGSARWFVARRRQPDRDRWIEVPWWTGREEDPRPRDRSRSDRSCAAPPSTVREPLVR</sequence>